<reference evidence="1 2" key="1">
    <citation type="submission" date="2014-07" db="EMBL/GenBank/DDBJ databases">
        <title>Comparative analysis of Nitrosococcus oceani genome inventories of strains from Pacific and Atlantic gyres.</title>
        <authorList>
            <person name="Lim C.K."/>
            <person name="Wang L."/>
            <person name="Sayavedra-Soto L.A."/>
            <person name="Klotz M.G."/>
        </authorList>
    </citation>
    <scope>NUCLEOTIDE SEQUENCE [LARGE SCALE GENOMIC DNA]</scope>
    <source>
        <strain evidence="1 2">C-27</strain>
    </source>
</reference>
<accession>A0A0E2Z1I3</accession>
<organism evidence="1 2">
    <name type="scientific">Nitrosococcus oceani C-27</name>
    <dbReference type="NCBI Taxonomy" id="314279"/>
    <lineage>
        <taxon>Bacteria</taxon>
        <taxon>Pseudomonadati</taxon>
        <taxon>Pseudomonadota</taxon>
        <taxon>Gammaproteobacteria</taxon>
        <taxon>Chromatiales</taxon>
        <taxon>Chromatiaceae</taxon>
        <taxon>Nitrosococcus</taxon>
    </lineage>
</organism>
<sequence>MAHIIVVPGYFSASATQTSFVGAVPDEQTDGDLAKQGEVASRHGVVNTALIFPEARIASTVCNIIMAMISLEGEHIIVNSTYDFSSTRRTKVSR</sequence>
<name>A0A0E2Z1I3_9GAMM</name>
<dbReference type="EMBL" id="JPGN01000051">
    <property type="protein sequence ID" value="KFI19498.1"/>
    <property type="molecule type" value="Genomic_DNA"/>
</dbReference>
<comment type="caution">
    <text evidence="1">The sequence shown here is derived from an EMBL/GenBank/DDBJ whole genome shotgun (WGS) entry which is preliminary data.</text>
</comment>
<evidence type="ECO:0000313" key="2">
    <source>
        <dbReference type="Proteomes" id="UP000028839"/>
    </source>
</evidence>
<protein>
    <submittedName>
        <fullName evidence="1">Uncharacterized protein</fullName>
    </submittedName>
</protein>
<evidence type="ECO:0000313" key="1">
    <source>
        <dbReference type="EMBL" id="KFI19498.1"/>
    </source>
</evidence>
<dbReference type="Proteomes" id="UP000028839">
    <property type="component" value="Unassembled WGS sequence"/>
</dbReference>
<gene>
    <name evidence="1" type="ORF">IB75_08340</name>
</gene>
<dbReference type="HOGENOM" id="CLU_2383202_0_0_6"/>
<dbReference type="AlphaFoldDB" id="A0A0E2Z1I3"/>
<proteinExistence type="predicted"/>